<sequence>MYESQDIAKFAGAVAGWQAFAADGKARMDHEVALSAKCDLLFPSRSFYNAPQPTEIYFYGPGPDGRLRPQDPPVGTLHFARWRHEFAAFVDPDGVGYYHEDNPMTINGERIRPTYTTKGSQLARERSCEGVKTYPGPGTTRAIHDEYLLNHDDFNDMTSKGGRLDEDLKTIYPLGYRLLKKWSQVNGHPQWQEGVCLGVDPSKSDALTKHIGWFPKRLRRTKAGLGADPQDAVWKEVFHGNLDAKAKEKFIPPKDRWCDDPSKITTMTATGNSYMTEIPTLFQHSISLSPPEPDTLYARKFWLDGRAPIKRLGYRVREDLETSGLATVESEMVSSTELDLTSGIRTTEKLVMTKLKERIDINSTRQRETTEMVVHEKEFTSTDESQVSGIGEKEAGNEEKLTTQDSASKEREARRSNTQ</sequence>
<accession>A0AAN7Z6L7</accession>
<comment type="caution">
    <text evidence="2">The sequence shown here is derived from an EMBL/GenBank/DDBJ whole genome shotgun (WGS) entry which is preliminary data.</text>
</comment>
<name>A0AAN7Z6L7_9PEZI</name>
<evidence type="ECO:0000256" key="1">
    <source>
        <dbReference type="SAM" id="MobiDB-lite"/>
    </source>
</evidence>
<gene>
    <name evidence="2" type="ORF">RRF57_002016</name>
</gene>
<evidence type="ECO:0000313" key="2">
    <source>
        <dbReference type="EMBL" id="KAK5626301.1"/>
    </source>
</evidence>
<reference evidence="2 3" key="1">
    <citation type="submission" date="2023-10" db="EMBL/GenBank/DDBJ databases">
        <title>Draft genome sequence of Xylaria bambusicola isolate GMP-LS, the root and basal stem rot pathogen of sugarcane in Indonesia.</title>
        <authorList>
            <person name="Selvaraj P."/>
            <person name="Muralishankar V."/>
            <person name="Muruganantham S."/>
            <person name="Sp S."/>
            <person name="Haryani S."/>
            <person name="Lau K.J.X."/>
            <person name="Naqvi N.I."/>
        </authorList>
    </citation>
    <scope>NUCLEOTIDE SEQUENCE [LARGE SCALE GENOMIC DNA]</scope>
    <source>
        <strain evidence="2">GMP-LS</strain>
    </source>
</reference>
<feature type="region of interest" description="Disordered" evidence="1">
    <location>
        <begin position="371"/>
        <end position="419"/>
    </location>
</feature>
<dbReference type="EMBL" id="JAWHQM010000003">
    <property type="protein sequence ID" value="KAK5626301.1"/>
    <property type="molecule type" value="Genomic_DNA"/>
</dbReference>
<protein>
    <submittedName>
        <fullName evidence="2">Uncharacterized protein</fullName>
    </submittedName>
</protein>
<feature type="compositionally biased region" description="Basic and acidic residues" evidence="1">
    <location>
        <begin position="391"/>
        <end position="419"/>
    </location>
</feature>
<proteinExistence type="predicted"/>
<feature type="compositionally biased region" description="Basic and acidic residues" evidence="1">
    <location>
        <begin position="371"/>
        <end position="380"/>
    </location>
</feature>
<dbReference type="Proteomes" id="UP001305414">
    <property type="component" value="Unassembled WGS sequence"/>
</dbReference>
<evidence type="ECO:0000313" key="3">
    <source>
        <dbReference type="Proteomes" id="UP001305414"/>
    </source>
</evidence>
<dbReference type="AlphaFoldDB" id="A0AAN7Z6L7"/>
<keyword evidence="3" id="KW-1185">Reference proteome</keyword>
<organism evidence="2 3">
    <name type="scientific">Xylaria bambusicola</name>
    <dbReference type="NCBI Taxonomy" id="326684"/>
    <lineage>
        <taxon>Eukaryota</taxon>
        <taxon>Fungi</taxon>
        <taxon>Dikarya</taxon>
        <taxon>Ascomycota</taxon>
        <taxon>Pezizomycotina</taxon>
        <taxon>Sordariomycetes</taxon>
        <taxon>Xylariomycetidae</taxon>
        <taxon>Xylariales</taxon>
        <taxon>Xylariaceae</taxon>
        <taxon>Xylaria</taxon>
    </lineage>
</organism>